<dbReference type="AlphaFoldDB" id="A0A0E9A348"/>
<name>A0A0E9A348_MYCTX</name>
<comment type="caution">
    <text evidence="1">The sequence shown here is derived from an EMBL/GenBank/DDBJ whole genome shotgun (WGS) entry which is preliminary data.</text>
</comment>
<accession>A0A0E9A348</accession>
<gene>
    <name evidence="1" type="ORF">A4S10_00165</name>
</gene>
<dbReference type="Pfam" id="PF00934">
    <property type="entry name" value="PE"/>
    <property type="match status" value="1"/>
</dbReference>
<dbReference type="InterPro" id="IPR013228">
    <property type="entry name" value="PE-PPE_C"/>
</dbReference>
<sequence>MAPFGFTPKARHNRGVALRSTYRLDGWVMGPVDKEGWGLSYVFAQPSVLAAAATDLAGIGSAINQATAAVAAPTTGLAAAAADEVSTALATLFGAYGQQFQAISAQVAAFHNEFTQRLAAATNAFVNAEATNTSALVQEATAGLFKPTSPPVLPPMFNQNTAIIMGGTGSPIPTPSYVNAITTLFIDPVVSNPVVKALVTPEELYPITGVKSLPFQTSVQLGLQILDGAIWEQINAGNHVTVFGYSQSAVIASLEMQHLISLGPNAPSPSQLNFILIGNEMNPNGGILARIPGLNVTTLGLPFYGATPDNPYPTTTYTLEYDGFADFPRYPLNVLSDINAVFGILTVHTTYADLTPAQIASATQLPTQGTTSNTYYIIETEHLPLLAPLRAIPVIGPPLAALVEPNLEVIVNLGYGDPRFGYSTSPANVPTPFGLFPDVPASVVADALVAGTQQGVNDFMVELPAALNTLPQTPMPAFPPYVPTLLPPPPPPQPATLINIADTFASVVSTGYSILLPTADLGLAFVTILPAYDLTLFVNQLAAGNLRAAIELPLAATIGLAALGGMIEFIAVVVTLADITQQLQSFSI</sequence>
<dbReference type="Proteomes" id="UP000189452">
    <property type="component" value="Chromosome"/>
</dbReference>
<dbReference type="SUPFAM" id="SSF140459">
    <property type="entry name" value="PE/PPE dimer-like"/>
    <property type="match status" value="1"/>
</dbReference>
<protein>
    <submittedName>
        <fullName evidence="1">PPE family protein PPE42</fullName>
    </submittedName>
</protein>
<reference evidence="1 2" key="2">
    <citation type="submission" date="2017-02" db="EMBL/GenBank/DDBJ databases">
        <title>Protein polymorphisms may explain contrasting epidemiological fitness of two variants of a multidrug-resistant Mycobacterium tuberculosis strain.</title>
        <authorList>
            <person name="Bigi M.M."/>
            <person name="Lopez B."/>
            <person name="Blanco F.C."/>
            <person name="Sasiain M.C."/>
            <person name="De La Barrera S."/>
            <person name="Ritacco V."/>
            <person name="Bigi F."/>
            <person name="Soria M.A."/>
        </authorList>
    </citation>
    <scope>NUCLEOTIDE SEQUENCE [LARGE SCALE GENOMIC DNA]</scope>
    <source>
        <strain evidence="1 2">6548</strain>
    </source>
</reference>
<reference evidence="1 2" key="1">
    <citation type="submission" date="2016-04" db="EMBL/GenBank/DDBJ databases">
        <authorList>
            <person name="Bigi M."/>
            <person name="Bigi F."/>
            <person name="Soria M.A."/>
        </authorList>
    </citation>
    <scope>NUCLEOTIDE SEQUENCE [LARGE SCALE GENOMIC DNA]</scope>
    <source>
        <strain evidence="1 2">6548</strain>
    </source>
</reference>
<organism evidence="1 2">
    <name type="scientific">Mycobacterium tuberculosis</name>
    <dbReference type="NCBI Taxonomy" id="1773"/>
    <lineage>
        <taxon>Bacteria</taxon>
        <taxon>Bacillati</taxon>
        <taxon>Actinomycetota</taxon>
        <taxon>Actinomycetes</taxon>
        <taxon>Mycobacteriales</taxon>
        <taxon>Mycobacteriaceae</taxon>
        <taxon>Mycobacterium</taxon>
        <taxon>Mycobacterium tuberculosis complex</taxon>
    </lineage>
</organism>
<dbReference type="InterPro" id="IPR038332">
    <property type="entry name" value="PPE_sf"/>
</dbReference>
<dbReference type="EMBL" id="LWDQ01000001">
    <property type="protein sequence ID" value="OMH58017.1"/>
    <property type="molecule type" value="Genomic_DNA"/>
</dbReference>
<dbReference type="InterPro" id="IPR029058">
    <property type="entry name" value="AB_hydrolase_fold"/>
</dbReference>
<proteinExistence type="predicted"/>
<dbReference type="SUPFAM" id="SSF53474">
    <property type="entry name" value="alpha/beta-Hydrolases"/>
    <property type="match status" value="1"/>
</dbReference>
<dbReference type="InterPro" id="IPR000084">
    <property type="entry name" value="PE-PGRS_N"/>
</dbReference>
<dbReference type="Gene3D" id="3.40.50.1820">
    <property type="entry name" value="alpha/beta hydrolase"/>
    <property type="match status" value="1"/>
</dbReference>
<dbReference type="Pfam" id="PF08237">
    <property type="entry name" value="PE-PPE"/>
    <property type="match status" value="1"/>
</dbReference>
<evidence type="ECO:0000313" key="2">
    <source>
        <dbReference type="Proteomes" id="UP000189452"/>
    </source>
</evidence>
<dbReference type="Gene3D" id="1.10.287.850">
    <property type="entry name" value="HP0062-like domain"/>
    <property type="match status" value="1"/>
</dbReference>
<evidence type="ECO:0000313" key="1">
    <source>
        <dbReference type="EMBL" id="OMH58017.1"/>
    </source>
</evidence>